<protein>
    <submittedName>
        <fullName evidence="1">Putative ovule protein</fullName>
    </submittedName>
</protein>
<sequence length="88" mass="10250">MAISQRGSPKYSSCIREDCLFQMFTFPVHEHVNKSHHQEASFVPLPPTSRKFGIKLLIQLMNSQWTYTAERYSTVFFDTSSLSRKMCI</sequence>
<dbReference type="EMBL" id="GEDG01024510">
    <property type="protein sequence ID" value="JAP15918.1"/>
    <property type="molecule type" value="Transcribed_RNA"/>
</dbReference>
<dbReference type="AlphaFoldDB" id="A0A0V0H691"/>
<evidence type="ECO:0000313" key="1">
    <source>
        <dbReference type="EMBL" id="JAP15918.1"/>
    </source>
</evidence>
<reference evidence="1" key="1">
    <citation type="submission" date="2015-12" db="EMBL/GenBank/DDBJ databases">
        <title>Gene expression during late stages of embryo sac development: a critical building block for successful pollen-pistil interactions.</title>
        <authorList>
            <person name="Liu Y."/>
            <person name="Joly V."/>
            <person name="Sabar M."/>
            <person name="Matton D.P."/>
        </authorList>
    </citation>
    <scope>NUCLEOTIDE SEQUENCE</scope>
</reference>
<name>A0A0V0H691_SOLCH</name>
<organism evidence="1">
    <name type="scientific">Solanum chacoense</name>
    <name type="common">Chaco potato</name>
    <dbReference type="NCBI Taxonomy" id="4108"/>
    <lineage>
        <taxon>Eukaryota</taxon>
        <taxon>Viridiplantae</taxon>
        <taxon>Streptophyta</taxon>
        <taxon>Embryophyta</taxon>
        <taxon>Tracheophyta</taxon>
        <taxon>Spermatophyta</taxon>
        <taxon>Magnoliopsida</taxon>
        <taxon>eudicotyledons</taxon>
        <taxon>Gunneridae</taxon>
        <taxon>Pentapetalae</taxon>
        <taxon>asterids</taxon>
        <taxon>lamiids</taxon>
        <taxon>Solanales</taxon>
        <taxon>Solanaceae</taxon>
        <taxon>Solanoideae</taxon>
        <taxon>Solaneae</taxon>
        <taxon>Solanum</taxon>
    </lineage>
</organism>
<proteinExistence type="predicted"/>
<accession>A0A0V0H691</accession>